<evidence type="ECO:0000256" key="7">
    <source>
        <dbReference type="SAM" id="Phobius"/>
    </source>
</evidence>
<evidence type="ECO:0000313" key="11">
    <source>
        <dbReference type="Proteomes" id="UP000197138"/>
    </source>
</evidence>
<proteinExistence type="predicted"/>
<evidence type="ECO:0000256" key="5">
    <source>
        <dbReference type="ARBA" id="ARBA00022989"/>
    </source>
</evidence>
<dbReference type="InterPro" id="IPR039421">
    <property type="entry name" value="Type_1_exporter"/>
</dbReference>
<evidence type="ECO:0000313" key="10">
    <source>
        <dbReference type="EMBL" id="OWM82532.1"/>
    </source>
</evidence>
<dbReference type="Proteomes" id="UP000197138">
    <property type="component" value="Unassembled WGS sequence"/>
</dbReference>
<dbReference type="GO" id="GO:0016020">
    <property type="term" value="C:membrane"/>
    <property type="evidence" value="ECO:0007669"/>
    <property type="project" value="UniProtKB-SubCell"/>
</dbReference>
<protein>
    <recommendedName>
        <fullName evidence="12">ABC transporter B family member 29, chloroplastic</fullName>
    </recommendedName>
</protein>
<sequence>MSSSLLISPHYKLHLKPHLNPTPTIEKFRPFHFCPPLNPKPLTPISSSLKPKPHALPFQSLEPYLLSQSKPILLGWLCSAISAFSLSKLVPKIGQFSSNLAHIELTTLRNEGPLLAALVAAKMVACYLQQAFLWEAALSAVFNLRVDVFGKVLERDLGFFEGGNGVSAGDIAYRVTAEAADVASTVFFLLNTIVPSTLRVSVMAMQMFAISPVLSLISAAVIPCMALVIAHLGERLRKISKKANLGIAALAAYLNEVLPAILFVKANNAELSERSRFQRLAHINLSNQLKKKKMKALIPQITQAIYLGALFIFCFGSLVVSSGSFDGSGMVSFITSLVLLIEPIQGIGQAYNELKQVEPAIERIYALGSYIPKVRQNPDAIPLDCVAGDVRFADVSFKYKDNTPLVLDRLNLHVRAGETVALVGPSGGGKTTLAKLLLRLYDPLSGTVAENIGYRDLMTHIDMERVELAGRLANADEFIRMLPEGYETNIGARGSILSGGQKQRLAIARAVYQDPSVLILDEATSALDSRSELLVRQALQRLTENRTVLVIAHRPETVMMADRVFHLNEGKLQELTRSFLMSSREDTSLSTGLVI</sequence>
<dbReference type="GO" id="GO:0140359">
    <property type="term" value="F:ABC-type transporter activity"/>
    <property type="evidence" value="ECO:0007669"/>
    <property type="project" value="InterPro"/>
</dbReference>
<evidence type="ECO:0000256" key="1">
    <source>
        <dbReference type="ARBA" id="ARBA00004141"/>
    </source>
</evidence>
<evidence type="ECO:0000256" key="2">
    <source>
        <dbReference type="ARBA" id="ARBA00022692"/>
    </source>
</evidence>
<dbReference type="SUPFAM" id="SSF90123">
    <property type="entry name" value="ABC transporter transmembrane region"/>
    <property type="match status" value="1"/>
</dbReference>
<keyword evidence="4" id="KW-0067">ATP-binding</keyword>
<dbReference type="InterPro" id="IPR011527">
    <property type="entry name" value="ABC1_TM_dom"/>
</dbReference>
<dbReference type="InterPro" id="IPR017871">
    <property type="entry name" value="ABC_transporter-like_CS"/>
</dbReference>
<dbReference type="PANTHER" id="PTHR24221">
    <property type="entry name" value="ATP-BINDING CASSETTE SUB-FAMILY B"/>
    <property type="match status" value="1"/>
</dbReference>
<organism evidence="10 11">
    <name type="scientific">Punica granatum</name>
    <name type="common">Pomegranate</name>
    <dbReference type="NCBI Taxonomy" id="22663"/>
    <lineage>
        <taxon>Eukaryota</taxon>
        <taxon>Viridiplantae</taxon>
        <taxon>Streptophyta</taxon>
        <taxon>Embryophyta</taxon>
        <taxon>Tracheophyta</taxon>
        <taxon>Spermatophyta</taxon>
        <taxon>Magnoliopsida</taxon>
        <taxon>eudicotyledons</taxon>
        <taxon>Gunneridae</taxon>
        <taxon>Pentapetalae</taxon>
        <taxon>rosids</taxon>
        <taxon>malvids</taxon>
        <taxon>Myrtales</taxon>
        <taxon>Lythraceae</taxon>
        <taxon>Punica</taxon>
    </lineage>
</organism>
<dbReference type="GO" id="GO:0005524">
    <property type="term" value="F:ATP binding"/>
    <property type="evidence" value="ECO:0007669"/>
    <property type="project" value="UniProtKB-KW"/>
</dbReference>
<evidence type="ECO:0000259" key="9">
    <source>
        <dbReference type="PROSITE" id="PS50929"/>
    </source>
</evidence>
<dbReference type="Gene3D" id="3.40.50.300">
    <property type="entry name" value="P-loop containing nucleotide triphosphate hydrolases"/>
    <property type="match status" value="2"/>
</dbReference>
<keyword evidence="5 7" id="KW-1133">Transmembrane helix</keyword>
<keyword evidence="3" id="KW-0547">Nucleotide-binding</keyword>
<dbReference type="InterPro" id="IPR036640">
    <property type="entry name" value="ABC1_TM_sf"/>
</dbReference>
<feature type="domain" description="ABC transporter" evidence="8">
    <location>
        <begin position="390"/>
        <end position="594"/>
    </location>
</feature>
<dbReference type="SUPFAM" id="SSF52540">
    <property type="entry name" value="P-loop containing nucleoside triphosphate hydrolases"/>
    <property type="match status" value="1"/>
</dbReference>
<dbReference type="InterPro" id="IPR027417">
    <property type="entry name" value="P-loop_NTPase"/>
</dbReference>
<dbReference type="GO" id="GO:0016887">
    <property type="term" value="F:ATP hydrolysis activity"/>
    <property type="evidence" value="ECO:0007669"/>
    <property type="project" value="InterPro"/>
</dbReference>
<accession>A0A218XDX9</accession>
<dbReference type="CDD" id="cd07346">
    <property type="entry name" value="ABC_6TM_exporters"/>
    <property type="match status" value="1"/>
</dbReference>
<comment type="subcellular location">
    <subcellularLocation>
        <location evidence="1">Membrane</location>
        <topology evidence="1">Multi-pass membrane protein</topology>
    </subcellularLocation>
</comment>
<feature type="transmembrane region" description="Helical" evidence="7">
    <location>
        <begin position="208"/>
        <end position="233"/>
    </location>
</feature>
<dbReference type="EMBL" id="MTKT01002011">
    <property type="protein sequence ID" value="OWM82532.1"/>
    <property type="molecule type" value="Genomic_DNA"/>
</dbReference>
<dbReference type="PROSITE" id="PS50929">
    <property type="entry name" value="ABC_TM1F"/>
    <property type="match status" value="1"/>
</dbReference>
<dbReference type="InterPro" id="IPR003593">
    <property type="entry name" value="AAA+_ATPase"/>
</dbReference>
<keyword evidence="2 7" id="KW-0812">Transmembrane</keyword>
<dbReference type="PANTHER" id="PTHR24221:SF630">
    <property type="entry name" value="ABC TRANSPORTER B FAMILY MEMBER 29, CHLOROPLASTIC"/>
    <property type="match status" value="1"/>
</dbReference>
<feature type="transmembrane region" description="Helical" evidence="7">
    <location>
        <begin position="297"/>
        <end position="320"/>
    </location>
</feature>
<dbReference type="Pfam" id="PF00005">
    <property type="entry name" value="ABC_tran"/>
    <property type="match status" value="1"/>
</dbReference>
<dbReference type="Pfam" id="PF00664">
    <property type="entry name" value="ABC_membrane"/>
    <property type="match status" value="1"/>
</dbReference>
<name>A0A218XDX9_PUNGR</name>
<dbReference type="AlphaFoldDB" id="A0A218XDX9"/>
<keyword evidence="6 7" id="KW-0472">Membrane</keyword>
<evidence type="ECO:0008006" key="12">
    <source>
        <dbReference type="Google" id="ProtNLM"/>
    </source>
</evidence>
<evidence type="ECO:0000259" key="8">
    <source>
        <dbReference type="PROSITE" id="PS50893"/>
    </source>
</evidence>
<dbReference type="FunFam" id="1.20.1560.10:FF:000096">
    <property type="entry name" value="ABC transporter related"/>
    <property type="match status" value="1"/>
</dbReference>
<comment type="caution">
    <text evidence="10">The sequence shown here is derived from an EMBL/GenBank/DDBJ whole genome shotgun (WGS) entry which is preliminary data.</text>
</comment>
<dbReference type="PROSITE" id="PS00211">
    <property type="entry name" value="ABC_TRANSPORTER_1"/>
    <property type="match status" value="1"/>
</dbReference>
<dbReference type="PROSITE" id="PS50893">
    <property type="entry name" value="ABC_TRANSPORTER_2"/>
    <property type="match status" value="1"/>
</dbReference>
<dbReference type="SMART" id="SM00382">
    <property type="entry name" value="AAA"/>
    <property type="match status" value="1"/>
</dbReference>
<evidence type="ECO:0000256" key="3">
    <source>
        <dbReference type="ARBA" id="ARBA00022741"/>
    </source>
</evidence>
<dbReference type="InterPro" id="IPR003439">
    <property type="entry name" value="ABC_transporter-like_ATP-bd"/>
</dbReference>
<evidence type="ECO:0000256" key="4">
    <source>
        <dbReference type="ARBA" id="ARBA00022840"/>
    </source>
</evidence>
<reference evidence="11" key="1">
    <citation type="journal article" date="2017" name="Plant J.">
        <title>The pomegranate (Punica granatum L.) genome and the genomics of punicalagin biosynthesis.</title>
        <authorList>
            <person name="Qin G."/>
            <person name="Xu C."/>
            <person name="Ming R."/>
            <person name="Tang H."/>
            <person name="Guyot R."/>
            <person name="Kramer E.M."/>
            <person name="Hu Y."/>
            <person name="Yi X."/>
            <person name="Qi Y."/>
            <person name="Xu X."/>
            <person name="Gao Z."/>
            <person name="Pan H."/>
            <person name="Jian J."/>
            <person name="Tian Y."/>
            <person name="Yue Z."/>
            <person name="Xu Y."/>
        </authorList>
    </citation>
    <scope>NUCLEOTIDE SEQUENCE [LARGE SCALE GENOMIC DNA]</scope>
    <source>
        <strain evidence="11">cv. Dabenzi</strain>
    </source>
</reference>
<evidence type="ECO:0000256" key="6">
    <source>
        <dbReference type="ARBA" id="ARBA00023136"/>
    </source>
</evidence>
<dbReference type="Gene3D" id="1.20.1560.10">
    <property type="entry name" value="ABC transporter type 1, transmembrane domain"/>
    <property type="match status" value="1"/>
</dbReference>
<feature type="domain" description="ABC transmembrane type-1" evidence="9">
    <location>
        <begin position="114"/>
        <end position="356"/>
    </location>
</feature>
<gene>
    <name evidence="10" type="ORF">CDL15_Pgr002107</name>
</gene>